<dbReference type="InterPro" id="IPR010998">
    <property type="entry name" value="Integrase_recombinase_N"/>
</dbReference>
<name>A0A3N0AT63_9ACTN</name>
<comment type="similarity">
    <text evidence="1">Belongs to the 'phage' integrase family.</text>
</comment>
<dbReference type="PANTHER" id="PTHR30349:SF41">
    <property type="entry name" value="INTEGRASE_RECOMBINASE PROTEIN MJ0367-RELATED"/>
    <property type="match status" value="1"/>
</dbReference>
<dbReference type="EMBL" id="QIBX01000023">
    <property type="protein sequence ID" value="RNL37790.1"/>
    <property type="molecule type" value="Genomic_DNA"/>
</dbReference>
<dbReference type="Proteomes" id="UP000269591">
    <property type="component" value="Unassembled WGS sequence"/>
</dbReference>
<organism evidence="5 6">
    <name type="scientific">Slackia equolifaciens</name>
    <dbReference type="NCBI Taxonomy" id="498718"/>
    <lineage>
        <taxon>Bacteria</taxon>
        <taxon>Bacillati</taxon>
        <taxon>Actinomycetota</taxon>
        <taxon>Coriobacteriia</taxon>
        <taxon>Eggerthellales</taxon>
        <taxon>Eggerthellaceae</taxon>
        <taxon>Slackia</taxon>
    </lineage>
</organism>
<dbReference type="GO" id="GO:0006310">
    <property type="term" value="P:DNA recombination"/>
    <property type="evidence" value="ECO:0007669"/>
    <property type="project" value="UniProtKB-KW"/>
</dbReference>
<dbReference type="OrthoDB" id="148546at2"/>
<dbReference type="Pfam" id="PF00589">
    <property type="entry name" value="Phage_integrase"/>
    <property type="match status" value="1"/>
</dbReference>
<dbReference type="CDD" id="cd01189">
    <property type="entry name" value="INT_ICEBs1_C_like"/>
    <property type="match status" value="1"/>
</dbReference>
<keyword evidence="2" id="KW-0238">DNA-binding</keyword>
<dbReference type="InterPro" id="IPR050090">
    <property type="entry name" value="Tyrosine_recombinase_XerCD"/>
</dbReference>
<keyword evidence="6" id="KW-1185">Reference proteome</keyword>
<dbReference type="SUPFAM" id="SSF56349">
    <property type="entry name" value="DNA breaking-rejoining enzymes"/>
    <property type="match status" value="1"/>
</dbReference>
<evidence type="ECO:0000256" key="2">
    <source>
        <dbReference type="ARBA" id="ARBA00023125"/>
    </source>
</evidence>
<dbReference type="Gene3D" id="1.10.150.130">
    <property type="match status" value="1"/>
</dbReference>
<feature type="domain" description="Tyr recombinase" evidence="4">
    <location>
        <begin position="242"/>
        <end position="442"/>
    </location>
</feature>
<comment type="caution">
    <text evidence="5">The sequence shown here is derived from an EMBL/GenBank/DDBJ whole genome shotgun (WGS) entry which is preliminary data.</text>
</comment>
<keyword evidence="3" id="KW-0233">DNA recombination</keyword>
<protein>
    <submittedName>
        <fullName evidence="5">Site-specific integrase</fullName>
    </submittedName>
</protein>
<dbReference type="PROSITE" id="PS51898">
    <property type="entry name" value="TYR_RECOMBINASE"/>
    <property type="match status" value="1"/>
</dbReference>
<dbReference type="GO" id="GO:0015074">
    <property type="term" value="P:DNA integration"/>
    <property type="evidence" value="ECO:0007669"/>
    <property type="project" value="InterPro"/>
</dbReference>
<proteinExistence type="inferred from homology"/>
<sequence length="466" mass="52740">MQLLHCDKPYNLDEAAARRGTPRRKRKDSRTTAYELTIRIPEEHRRHFGGKKKLTRVVFALNKKIDLKGQVRAFEEEKNAVLDLALEARGGGSLDAAAWAAMPFGEYAERYVERRVGVISPASTANERRYLKYAKATIGSIPLKELVAEDVERCVLAVPRLSEEWALEKRRREEENRERLRQEGRLKRRAPFSPVRVAGPAMQSKVLKFVREVLNDAVDREHVGRNVAKKRFLSKGFRKGRPLIDPLMEDEAEAFLEEASSLPLDMTKVAVLILFSTGMRPEEMLAQRVGTFVPAEEGEDAQMRIVAALRAGRIENYTKSDSSMRTVPLDRYTASVVEAWIEEKRRALDEMGLVLRSSTPLLGETGNPWSYNSFKKRWNAFVRKAGFAGTRPYALRHTFATINLARGENIKTVSALLGHADASYTLDLYVGFIPATTRGLADRYVGRLVPGLVNGREKHGLEEDFR</sequence>
<evidence type="ECO:0000256" key="3">
    <source>
        <dbReference type="ARBA" id="ARBA00023172"/>
    </source>
</evidence>
<dbReference type="PANTHER" id="PTHR30349">
    <property type="entry name" value="PHAGE INTEGRASE-RELATED"/>
    <property type="match status" value="1"/>
</dbReference>
<evidence type="ECO:0000259" key="4">
    <source>
        <dbReference type="PROSITE" id="PS51898"/>
    </source>
</evidence>
<evidence type="ECO:0000313" key="5">
    <source>
        <dbReference type="EMBL" id="RNL37790.1"/>
    </source>
</evidence>
<dbReference type="RefSeq" id="WP_123209645.1">
    <property type="nucleotide sequence ID" value="NZ_JBHTHO010000026.1"/>
</dbReference>
<dbReference type="GO" id="GO:0003677">
    <property type="term" value="F:DNA binding"/>
    <property type="evidence" value="ECO:0007669"/>
    <property type="project" value="UniProtKB-KW"/>
</dbReference>
<evidence type="ECO:0000313" key="6">
    <source>
        <dbReference type="Proteomes" id="UP000269591"/>
    </source>
</evidence>
<evidence type="ECO:0000256" key="1">
    <source>
        <dbReference type="ARBA" id="ARBA00008857"/>
    </source>
</evidence>
<dbReference type="InterPro" id="IPR002104">
    <property type="entry name" value="Integrase_catalytic"/>
</dbReference>
<dbReference type="InterPro" id="IPR011010">
    <property type="entry name" value="DNA_brk_join_enz"/>
</dbReference>
<dbReference type="Gene3D" id="1.10.443.10">
    <property type="entry name" value="Intergrase catalytic core"/>
    <property type="match status" value="1"/>
</dbReference>
<gene>
    <name evidence="5" type="ORF">DMP06_10310</name>
</gene>
<dbReference type="AlphaFoldDB" id="A0A3N0AT63"/>
<reference evidence="6" key="1">
    <citation type="submission" date="2018-05" db="EMBL/GenBank/DDBJ databases">
        <title>Genome Sequencing of selected type strains of the family Eggerthellaceae.</title>
        <authorList>
            <person name="Danylec N."/>
            <person name="Stoll D.A."/>
            <person name="Doetsch A."/>
            <person name="Huch M."/>
        </authorList>
    </citation>
    <scope>NUCLEOTIDE SEQUENCE [LARGE SCALE GENOMIC DNA]</scope>
    <source>
        <strain evidence="6">DSM 24851</strain>
    </source>
</reference>
<accession>A0A3N0AT63</accession>
<dbReference type="InterPro" id="IPR013762">
    <property type="entry name" value="Integrase-like_cat_sf"/>
</dbReference>